<name>A0A7Y0UTR8_9ACTO</name>
<evidence type="ECO:0000313" key="1">
    <source>
        <dbReference type="EMBL" id="NMX03586.1"/>
    </source>
</evidence>
<gene>
    <name evidence="1" type="ORF">HHJ77_06540</name>
</gene>
<proteinExistence type="predicted"/>
<dbReference type="RefSeq" id="WP_169762720.1">
    <property type="nucleotide sequence ID" value="NZ_JABCUQ010000001.1"/>
</dbReference>
<organism evidence="1 2">
    <name type="scientific">Mobiluncus mulieris</name>
    <dbReference type="NCBI Taxonomy" id="2052"/>
    <lineage>
        <taxon>Bacteria</taxon>
        <taxon>Bacillati</taxon>
        <taxon>Actinomycetota</taxon>
        <taxon>Actinomycetes</taxon>
        <taxon>Actinomycetales</taxon>
        <taxon>Actinomycetaceae</taxon>
        <taxon>Mobiluncus</taxon>
    </lineage>
</organism>
<dbReference type="Proteomes" id="UP000575397">
    <property type="component" value="Unassembled WGS sequence"/>
</dbReference>
<evidence type="ECO:0000313" key="2">
    <source>
        <dbReference type="Proteomes" id="UP000575397"/>
    </source>
</evidence>
<comment type="caution">
    <text evidence="1">The sequence shown here is derived from an EMBL/GenBank/DDBJ whole genome shotgun (WGS) entry which is preliminary data.</text>
</comment>
<protein>
    <submittedName>
        <fullName evidence="1">Uncharacterized protein</fullName>
    </submittedName>
</protein>
<reference evidence="1 2" key="1">
    <citation type="submission" date="2020-04" db="EMBL/GenBank/DDBJ databases">
        <title>Antimicrobial susceptibility and clonality of vaginal-derived multi-drug resistant Mobiluncus isolates in China.</title>
        <authorList>
            <person name="Zhang X."/>
        </authorList>
    </citation>
    <scope>NUCLEOTIDE SEQUENCE [LARGE SCALE GENOMIC DNA]</scope>
    <source>
        <strain evidence="1 2">12</strain>
    </source>
</reference>
<dbReference type="AlphaFoldDB" id="A0A7Y0UTR8"/>
<sequence length="62" mass="7265">MNKIDKASVWAVFTQMRLRCFLEYVCELEDNQHRNNLQEQIYGCARDFLAANPAEILKTIDS</sequence>
<accession>A0A7Y0UTR8</accession>
<dbReference type="EMBL" id="JABCUS010000012">
    <property type="protein sequence ID" value="NMX03586.1"/>
    <property type="molecule type" value="Genomic_DNA"/>
</dbReference>